<dbReference type="AlphaFoldDB" id="A0AAV7MY71"/>
<dbReference type="Proteomes" id="UP001066276">
    <property type="component" value="Chromosome 9"/>
</dbReference>
<feature type="region of interest" description="Disordered" evidence="1">
    <location>
        <begin position="1"/>
        <end position="21"/>
    </location>
</feature>
<keyword evidence="3" id="KW-1185">Reference proteome</keyword>
<gene>
    <name evidence="2" type="ORF">NDU88_005958</name>
</gene>
<comment type="caution">
    <text evidence="2">The sequence shown here is derived from an EMBL/GenBank/DDBJ whole genome shotgun (WGS) entry which is preliminary data.</text>
</comment>
<evidence type="ECO:0000256" key="1">
    <source>
        <dbReference type="SAM" id="MobiDB-lite"/>
    </source>
</evidence>
<name>A0AAV7MY71_PLEWA</name>
<reference evidence="2" key="1">
    <citation type="journal article" date="2022" name="bioRxiv">
        <title>Sequencing and chromosome-scale assembly of the giantPleurodeles waltlgenome.</title>
        <authorList>
            <person name="Brown T."/>
            <person name="Elewa A."/>
            <person name="Iarovenko S."/>
            <person name="Subramanian E."/>
            <person name="Araus A.J."/>
            <person name="Petzold A."/>
            <person name="Susuki M."/>
            <person name="Suzuki K.-i.T."/>
            <person name="Hayashi T."/>
            <person name="Toyoda A."/>
            <person name="Oliveira C."/>
            <person name="Osipova E."/>
            <person name="Leigh N.D."/>
            <person name="Simon A."/>
            <person name="Yun M.H."/>
        </authorList>
    </citation>
    <scope>NUCLEOTIDE SEQUENCE</scope>
    <source>
        <strain evidence="2">20211129_DDA</strain>
        <tissue evidence="2">Liver</tissue>
    </source>
</reference>
<proteinExistence type="predicted"/>
<evidence type="ECO:0000313" key="2">
    <source>
        <dbReference type="EMBL" id="KAJ1108582.1"/>
    </source>
</evidence>
<protein>
    <submittedName>
        <fullName evidence="2">Uncharacterized protein</fullName>
    </submittedName>
</protein>
<dbReference type="EMBL" id="JANPWB010000013">
    <property type="protein sequence ID" value="KAJ1108582.1"/>
    <property type="molecule type" value="Genomic_DNA"/>
</dbReference>
<accession>A0AAV7MY71</accession>
<sequence>MASSDKLMEPNEKRKKKKTIRGAGAMSWDYTGTQQLQHSLDDIFVDPADSGINVASAGAPLPSLHLIYQTIMAQHKQTQGDSKKARVATKQLPVAVSKIAKTCSEIGERIPTIESRANALETELGAVEMMERYEEQSQRFLVLAMSVARCCIASDWLEPLPPTFNQWLARLCSMYYFEMGSYAFKGRSRRQIGKLIWAPLARWLGACTVASKPTMKGTEQTWISPRGPGDRCILIQWAVLGLQTGPAGRRGCTAPSPVGDAYAEFLNTPVSEWEKSAELLAPASPRDRAGPKIDGALVALCSLQHRELCVWASPAPEVQGR</sequence>
<organism evidence="2 3">
    <name type="scientific">Pleurodeles waltl</name>
    <name type="common">Iberian ribbed newt</name>
    <dbReference type="NCBI Taxonomy" id="8319"/>
    <lineage>
        <taxon>Eukaryota</taxon>
        <taxon>Metazoa</taxon>
        <taxon>Chordata</taxon>
        <taxon>Craniata</taxon>
        <taxon>Vertebrata</taxon>
        <taxon>Euteleostomi</taxon>
        <taxon>Amphibia</taxon>
        <taxon>Batrachia</taxon>
        <taxon>Caudata</taxon>
        <taxon>Salamandroidea</taxon>
        <taxon>Salamandridae</taxon>
        <taxon>Pleurodelinae</taxon>
        <taxon>Pleurodeles</taxon>
    </lineage>
</organism>
<evidence type="ECO:0000313" key="3">
    <source>
        <dbReference type="Proteomes" id="UP001066276"/>
    </source>
</evidence>
<feature type="compositionally biased region" description="Basic and acidic residues" evidence="1">
    <location>
        <begin position="1"/>
        <end position="12"/>
    </location>
</feature>